<protein>
    <submittedName>
        <fullName evidence="2">Uncharacterized protein</fullName>
    </submittedName>
</protein>
<evidence type="ECO:0000256" key="1">
    <source>
        <dbReference type="SAM" id="MobiDB-lite"/>
    </source>
</evidence>
<name>A0AAD5QPN7_PARTN</name>
<keyword evidence="3" id="KW-1185">Reference proteome</keyword>
<feature type="region of interest" description="Disordered" evidence="1">
    <location>
        <begin position="20"/>
        <end position="39"/>
    </location>
</feature>
<dbReference type="Proteomes" id="UP001196413">
    <property type="component" value="Unassembled WGS sequence"/>
</dbReference>
<reference evidence="2" key="1">
    <citation type="submission" date="2021-06" db="EMBL/GenBank/DDBJ databases">
        <title>Parelaphostrongylus tenuis whole genome reference sequence.</title>
        <authorList>
            <person name="Garwood T.J."/>
            <person name="Larsen P.A."/>
            <person name="Fountain-Jones N.M."/>
            <person name="Garbe J.R."/>
            <person name="Macchietto M.G."/>
            <person name="Kania S.A."/>
            <person name="Gerhold R.W."/>
            <person name="Richards J.E."/>
            <person name="Wolf T.M."/>
        </authorList>
    </citation>
    <scope>NUCLEOTIDE SEQUENCE</scope>
    <source>
        <strain evidence="2">MNPRO001-30</strain>
        <tissue evidence="2">Meninges</tissue>
    </source>
</reference>
<dbReference type="AlphaFoldDB" id="A0AAD5QPN7"/>
<evidence type="ECO:0000313" key="3">
    <source>
        <dbReference type="Proteomes" id="UP001196413"/>
    </source>
</evidence>
<evidence type="ECO:0000313" key="2">
    <source>
        <dbReference type="EMBL" id="KAJ1357099.1"/>
    </source>
</evidence>
<proteinExistence type="predicted"/>
<feature type="region of interest" description="Disordered" evidence="1">
    <location>
        <begin position="52"/>
        <end position="74"/>
    </location>
</feature>
<gene>
    <name evidence="2" type="ORF">KIN20_015148</name>
</gene>
<feature type="compositionally biased region" description="Polar residues" evidence="1">
    <location>
        <begin position="53"/>
        <end position="74"/>
    </location>
</feature>
<dbReference type="EMBL" id="JAHQIW010003040">
    <property type="protein sequence ID" value="KAJ1357099.1"/>
    <property type="molecule type" value="Genomic_DNA"/>
</dbReference>
<sequence length="130" mass="13674">MIGNAFLLKSMSAEDVSFTSETSTSTLQTKPLSSTVSNDGIDTAIAEITAATRSQHGRTSSVSPKVATHTVNPQVSPIVTNFQSKEQTSVRGKTTTGEKIGQTIKSLPTVNTANLDATSRENTRVTTESG</sequence>
<comment type="caution">
    <text evidence="2">The sequence shown here is derived from an EMBL/GenBank/DDBJ whole genome shotgun (WGS) entry which is preliminary data.</text>
</comment>
<accession>A0AAD5QPN7</accession>
<organism evidence="2 3">
    <name type="scientific">Parelaphostrongylus tenuis</name>
    <name type="common">Meningeal worm</name>
    <dbReference type="NCBI Taxonomy" id="148309"/>
    <lineage>
        <taxon>Eukaryota</taxon>
        <taxon>Metazoa</taxon>
        <taxon>Ecdysozoa</taxon>
        <taxon>Nematoda</taxon>
        <taxon>Chromadorea</taxon>
        <taxon>Rhabditida</taxon>
        <taxon>Rhabditina</taxon>
        <taxon>Rhabditomorpha</taxon>
        <taxon>Strongyloidea</taxon>
        <taxon>Metastrongylidae</taxon>
        <taxon>Parelaphostrongylus</taxon>
    </lineage>
</organism>